<feature type="non-terminal residue" evidence="1">
    <location>
        <position position="86"/>
    </location>
</feature>
<dbReference type="Proteomes" id="UP001150603">
    <property type="component" value="Unassembled WGS sequence"/>
</dbReference>
<evidence type="ECO:0000313" key="1">
    <source>
        <dbReference type="EMBL" id="KAJ1941242.1"/>
    </source>
</evidence>
<proteinExistence type="predicted"/>
<comment type="caution">
    <text evidence="1">The sequence shown here is derived from an EMBL/GenBank/DDBJ whole genome shotgun (WGS) entry which is preliminary data.</text>
</comment>
<gene>
    <name evidence="1" type="ORF">FBU59_003556</name>
</gene>
<keyword evidence="2" id="KW-1185">Reference proteome</keyword>
<organism evidence="1 2">
    <name type="scientific">Linderina macrospora</name>
    <dbReference type="NCBI Taxonomy" id="4868"/>
    <lineage>
        <taxon>Eukaryota</taxon>
        <taxon>Fungi</taxon>
        <taxon>Fungi incertae sedis</taxon>
        <taxon>Zoopagomycota</taxon>
        <taxon>Kickxellomycotina</taxon>
        <taxon>Kickxellomycetes</taxon>
        <taxon>Kickxellales</taxon>
        <taxon>Kickxellaceae</taxon>
        <taxon>Linderina</taxon>
    </lineage>
</organism>
<evidence type="ECO:0000313" key="2">
    <source>
        <dbReference type="Proteomes" id="UP001150603"/>
    </source>
</evidence>
<sequence length="86" mass="9349">MQRAVTDHLDVQVPHPTCPSYQIVPLIRNTRDVTWVMSTDRIGVLIHLLSGVSPDYVKIKAIGMSVSDRHIGSNAAMKGGAPLSDI</sequence>
<accession>A0ACC1J8A7</accession>
<reference evidence="1" key="1">
    <citation type="submission" date="2022-07" db="EMBL/GenBank/DDBJ databases">
        <title>Phylogenomic reconstructions and comparative analyses of Kickxellomycotina fungi.</title>
        <authorList>
            <person name="Reynolds N.K."/>
            <person name="Stajich J.E."/>
            <person name="Barry K."/>
            <person name="Grigoriev I.V."/>
            <person name="Crous P."/>
            <person name="Smith M.E."/>
        </authorList>
    </citation>
    <scope>NUCLEOTIDE SEQUENCE</scope>
    <source>
        <strain evidence="1">NRRL 5244</strain>
    </source>
</reference>
<protein>
    <submittedName>
        <fullName evidence="1">Uncharacterized protein</fullName>
    </submittedName>
</protein>
<dbReference type="EMBL" id="JANBPW010002313">
    <property type="protein sequence ID" value="KAJ1941242.1"/>
    <property type="molecule type" value="Genomic_DNA"/>
</dbReference>
<name>A0ACC1J8A7_9FUNG</name>